<evidence type="ECO:0000256" key="1">
    <source>
        <dbReference type="ARBA" id="ARBA00023015"/>
    </source>
</evidence>
<dbReference type="PANTHER" id="PTHR47506">
    <property type="entry name" value="TRANSCRIPTIONAL REGULATORY PROTEIN"/>
    <property type="match status" value="1"/>
</dbReference>
<dbReference type="Gene3D" id="1.10.357.10">
    <property type="entry name" value="Tetracycline Repressor, domain 2"/>
    <property type="match status" value="1"/>
</dbReference>
<keyword evidence="1" id="KW-0805">Transcription regulation</keyword>
<dbReference type="InterPro" id="IPR036271">
    <property type="entry name" value="Tet_transcr_reg_TetR-rel_C_sf"/>
</dbReference>
<dbReference type="GO" id="GO:0003677">
    <property type="term" value="F:DNA binding"/>
    <property type="evidence" value="ECO:0007669"/>
    <property type="project" value="UniProtKB-UniRule"/>
</dbReference>
<dbReference type="Proteomes" id="UP000490535">
    <property type="component" value="Unassembled WGS sequence"/>
</dbReference>
<dbReference type="SUPFAM" id="SSF46689">
    <property type="entry name" value="Homeodomain-like"/>
    <property type="match status" value="1"/>
</dbReference>
<dbReference type="EMBL" id="WNDP01000034">
    <property type="protein sequence ID" value="KAF1025765.1"/>
    <property type="molecule type" value="Genomic_DNA"/>
</dbReference>
<evidence type="ECO:0000256" key="4">
    <source>
        <dbReference type="PROSITE-ProRule" id="PRU00335"/>
    </source>
</evidence>
<keyword evidence="2 4" id="KW-0238">DNA-binding</keyword>
<evidence type="ECO:0000313" key="6">
    <source>
        <dbReference type="EMBL" id="KAF1025765.1"/>
    </source>
</evidence>
<dbReference type="PANTHER" id="PTHR47506:SF7">
    <property type="entry name" value="TRANSCRIPTIONAL REGULATORY PROTEIN"/>
    <property type="match status" value="1"/>
</dbReference>
<dbReference type="PRINTS" id="PR00455">
    <property type="entry name" value="HTHTETR"/>
</dbReference>
<sequence>MRPQKRSPEQILNICALQFKAHGYAGTSMDMLAKACGLSKASFYYYYPNKEALLMQVLQHTHQYLNQSLFKLEDLSVIDAITQFQAIHEKAVLFFSYEIKGCLIGILSLEAHAISKAVLQKIRTIFQDWQHILYQLFKQTLSEQDAQNTAKITVADYEGAILMYRLYQDIFYLDQVKKRVLQLL</sequence>
<gene>
    <name evidence="6" type="primary">yxaF</name>
    <name evidence="6" type="ORF">GAK29_01735</name>
</gene>
<dbReference type="PROSITE" id="PS50977">
    <property type="entry name" value="HTH_TETR_2"/>
    <property type="match status" value="1"/>
</dbReference>
<dbReference type="InterPro" id="IPR009057">
    <property type="entry name" value="Homeodomain-like_sf"/>
</dbReference>
<dbReference type="Pfam" id="PF00440">
    <property type="entry name" value="TetR_N"/>
    <property type="match status" value="1"/>
</dbReference>
<evidence type="ECO:0000259" key="5">
    <source>
        <dbReference type="PROSITE" id="PS50977"/>
    </source>
</evidence>
<feature type="DNA-binding region" description="H-T-H motif" evidence="4">
    <location>
        <begin position="28"/>
        <end position="47"/>
    </location>
</feature>
<dbReference type="SUPFAM" id="SSF48498">
    <property type="entry name" value="Tetracyclin repressor-like, C-terminal domain"/>
    <property type="match status" value="1"/>
</dbReference>
<accession>A0A833TYW7</accession>
<dbReference type="InterPro" id="IPR054156">
    <property type="entry name" value="YxaF_TetR_C"/>
</dbReference>
<evidence type="ECO:0000256" key="2">
    <source>
        <dbReference type="ARBA" id="ARBA00023125"/>
    </source>
</evidence>
<proteinExistence type="predicted"/>
<reference evidence="7" key="1">
    <citation type="journal article" date="2020" name="MBio">
        <title>Horizontal gene transfer to a defensive symbiont with a reduced genome amongst a multipartite beetle microbiome.</title>
        <authorList>
            <person name="Waterworth S.C."/>
            <person name="Florez L.V."/>
            <person name="Rees E.R."/>
            <person name="Hertweck C."/>
            <person name="Kaltenpoth M."/>
            <person name="Kwan J.C."/>
        </authorList>
    </citation>
    <scope>NUCLEOTIDE SEQUENCE [LARGE SCALE GENOMIC DNA]</scope>
</reference>
<dbReference type="AlphaFoldDB" id="A0A833TYW7"/>
<dbReference type="Pfam" id="PF21993">
    <property type="entry name" value="TetR_C_13_2"/>
    <property type="match status" value="1"/>
</dbReference>
<dbReference type="InterPro" id="IPR001647">
    <property type="entry name" value="HTH_TetR"/>
</dbReference>
<evidence type="ECO:0000256" key="3">
    <source>
        <dbReference type="ARBA" id="ARBA00023163"/>
    </source>
</evidence>
<keyword evidence="3" id="KW-0804">Transcription</keyword>
<protein>
    <submittedName>
        <fullName evidence="6">Putative HTH-type transcriptional regulator YxaF</fullName>
    </submittedName>
</protein>
<comment type="caution">
    <text evidence="6">The sequence shown here is derived from an EMBL/GenBank/DDBJ whole genome shotgun (WGS) entry which is preliminary data.</text>
</comment>
<evidence type="ECO:0000313" key="7">
    <source>
        <dbReference type="Proteomes" id="UP000490535"/>
    </source>
</evidence>
<name>A0A833TYW7_ACIBZ</name>
<feature type="domain" description="HTH tetR-type" evidence="5">
    <location>
        <begin position="5"/>
        <end position="65"/>
    </location>
</feature>
<organism evidence="6 7">
    <name type="scientific">Acinetobacter bereziniae</name>
    <name type="common">Acinetobacter genomosp. 10</name>
    <dbReference type="NCBI Taxonomy" id="106648"/>
    <lineage>
        <taxon>Bacteria</taxon>
        <taxon>Pseudomonadati</taxon>
        <taxon>Pseudomonadota</taxon>
        <taxon>Gammaproteobacteria</taxon>
        <taxon>Moraxellales</taxon>
        <taxon>Moraxellaceae</taxon>
        <taxon>Acinetobacter</taxon>
    </lineage>
</organism>